<evidence type="ECO:0000259" key="2">
    <source>
        <dbReference type="Pfam" id="PF19960"/>
    </source>
</evidence>
<organism evidence="3 4">
    <name type="scientific">Cyanomargarita calcarea GSE-NOS-MK-12-04C</name>
    <dbReference type="NCBI Taxonomy" id="2839659"/>
    <lineage>
        <taxon>Bacteria</taxon>
        <taxon>Bacillati</taxon>
        <taxon>Cyanobacteriota</taxon>
        <taxon>Cyanophyceae</taxon>
        <taxon>Nostocales</taxon>
        <taxon>Cyanomargaritaceae</taxon>
        <taxon>Cyanomargarita</taxon>
    </lineage>
</organism>
<dbReference type="Pfam" id="PF19960">
    <property type="entry name" value="EAD7"/>
    <property type="match status" value="1"/>
</dbReference>
<dbReference type="Gene3D" id="3.40.50.1820">
    <property type="entry name" value="alpha/beta hydrolase"/>
    <property type="match status" value="1"/>
</dbReference>
<reference evidence="3" key="1">
    <citation type="submission" date="2021-05" db="EMBL/GenBank/DDBJ databases">
        <authorList>
            <person name="Pietrasiak N."/>
            <person name="Ward R."/>
            <person name="Stajich J.E."/>
            <person name="Kurbessoian T."/>
        </authorList>
    </citation>
    <scope>NUCLEOTIDE SEQUENCE</scope>
    <source>
        <strain evidence="3">GSE-NOS-MK-12-04C</strain>
    </source>
</reference>
<evidence type="ECO:0000259" key="1">
    <source>
        <dbReference type="Pfam" id="PF12770"/>
    </source>
</evidence>
<dbReference type="InterPro" id="IPR029058">
    <property type="entry name" value="AB_hydrolase_fold"/>
</dbReference>
<dbReference type="PANTHER" id="PTHR36513:SF1">
    <property type="entry name" value="TRANSMEMBRANE PROTEIN"/>
    <property type="match status" value="1"/>
</dbReference>
<dbReference type="Proteomes" id="UP000729701">
    <property type="component" value="Unassembled WGS sequence"/>
</dbReference>
<gene>
    <name evidence="3" type="ORF">KME60_26285</name>
</gene>
<sequence>MAYNLSKIQQLIKQALNAENFTDLCFNYFRLVHDNFTDGQSVSPRIRQLLEYAEKHREIPKLLEAIKECNPTVYHEFASELGNSESNQAASTTEVKTCDILVLAANPIGTNILQLEQEAALIRQRLQEGEVGKKYIVKVERAVQVEDLSKYLLQYQPLIVHFSGHGNPSGEIILNNSQGQAQLVSPVALAELLAIIRGRIECVVLNACFSLQKADALLEQISCVIGMSAEINDNSAVRFAAGFYRGLGFGYGYYKAFELGRNEVQLLNLPDNLIPHFVTRGTSLFEEEVVKARVTRTSPEKSTTATLYPLWFGTNRQPSDPDDVSKGFSGERDRQLHYGTCQVAVPKSHKIGSTGSSALQRFLNLTDDRLKLEQDSLNLLDEASFFVNIQQALQKQGLDKNSALVFIHGFNVSFKDAALRAAQIGVDLQVPGIMAFYSWPSKGKLASYTADEATIEASERYIAEFLLNLAQNSKVDKIHIIAHSMGNRGLLRAMQRILAQVQVESGISFGQIFLAAPDVDPDLFQELAAAYRNLAERTTLYVSAKDKALATSGIIHDHPRVGFFPPITVVEGLDTVEVSNIDLTLLGHGYFADARDLLQDIHQLLLHNTSPDKRFGLRTREEGTQKYWIIGQ</sequence>
<accession>A0A951QTJ5</accession>
<dbReference type="PANTHER" id="PTHR36513">
    <property type="entry name" value="ABC TRANSMEMBRANE TYPE-1 DOMAIN-CONTAINING PROTEIN"/>
    <property type="match status" value="1"/>
</dbReference>
<evidence type="ECO:0000313" key="4">
    <source>
        <dbReference type="Proteomes" id="UP000729701"/>
    </source>
</evidence>
<feature type="domain" description="Effector-associated" evidence="2">
    <location>
        <begin position="10"/>
        <end position="71"/>
    </location>
</feature>
<dbReference type="Pfam" id="PF12770">
    <property type="entry name" value="CHAT"/>
    <property type="match status" value="1"/>
</dbReference>
<reference evidence="3" key="2">
    <citation type="journal article" date="2022" name="Microbiol. Resour. Announc.">
        <title>Metagenome Sequencing to Explore Phylogenomics of Terrestrial Cyanobacteria.</title>
        <authorList>
            <person name="Ward R.D."/>
            <person name="Stajich J.E."/>
            <person name="Johansen J.R."/>
            <person name="Huntemann M."/>
            <person name="Clum A."/>
            <person name="Foster B."/>
            <person name="Foster B."/>
            <person name="Roux S."/>
            <person name="Palaniappan K."/>
            <person name="Varghese N."/>
            <person name="Mukherjee S."/>
            <person name="Reddy T.B.K."/>
            <person name="Daum C."/>
            <person name="Copeland A."/>
            <person name="Chen I.A."/>
            <person name="Ivanova N.N."/>
            <person name="Kyrpides N.C."/>
            <person name="Shapiro N."/>
            <person name="Eloe-Fadrosh E.A."/>
            <person name="Pietrasiak N."/>
        </authorList>
    </citation>
    <scope>NUCLEOTIDE SEQUENCE</scope>
    <source>
        <strain evidence="3">GSE-NOS-MK-12-04C</strain>
    </source>
</reference>
<dbReference type="InterPro" id="IPR024983">
    <property type="entry name" value="CHAT_dom"/>
</dbReference>
<dbReference type="SUPFAM" id="SSF53474">
    <property type="entry name" value="alpha/beta-Hydrolases"/>
    <property type="match status" value="1"/>
</dbReference>
<comment type="caution">
    <text evidence="3">The sequence shown here is derived from an EMBL/GenBank/DDBJ whole genome shotgun (WGS) entry which is preliminary data.</text>
</comment>
<dbReference type="Pfam" id="PF05990">
    <property type="entry name" value="DUF900"/>
    <property type="match status" value="1"/>
</dbReference>
<keyword evidence="3" id="KW-0378">Hydrolase</keyword>
<name>A0A951QTJ5_9CYAN</name>
<feature type="domain" description="CHAT" evidence="1">
    <location>
        <begin position="114"/>
        <end position="248"/>
    </location>
</feature>
<protein>
    <submittedName>
        <fullName evidence="3">Alpha/beta hydrolase</fullName>
    </submittedName>
</protein>
<dbReference type="InterPro" id="IPR045435">
    <property type="entry name" value="EAD7"/>
</dbReference>
<proteinExistence type="predicted"/>
<evidence type="ECO:0000313" key="3">
    <source>
        <dbReference type="EMBL" id="MBW4670837.1"/>
    </source>
</evidence>
<dbReference type="AlphaFoldDB" id="A0A951QTJ5"/>
<dbReference type="InterPro" id="IPR010297">
    <property type="entry name" value="DUF900_hydrolase"/>
</dbReference>
<dbReference type="EMBL" id="JAHHGZ010000035">
    <property type="protein sequence ID" value="MBW4670837.1"/>
    <property type="molecule type" value="Genomic_DNA"/>
</dbReference>
<dbReference type="GO" id="GO:0016787">
    <property type="term" value="F:hydrolase activity"/>
    <property type="evidence" value="ECO:0007669"/>
    <property type="project" value="UniProtKB-KW"/>
</dbReference>